<dbReference type="Gene3D" id="3.40.960.10">
    <property type="entry name" value="VSR Endonuclease"/>
    <property type="match status" value="1"/>
</dbReference>
<sequence length="123" mass="13993">MTAPQILCTSTTVVFGHPECFAPNTINHVNNERMSDLHERTLRRATQIKEAGYKLVEMWECEWIKSKECKNAPSPQIVEPLKPREAFFGGRTNAIKLNVTGKKLRYIDIVSLYPTVQCGTTVR</sequence>
<evidence type="ECO:0008006" key="3">
    <source>
        <dbReference type="Google" id="ProtNLM"/>
    </source>
</evidence>
<dbReference type="PANTHER" id="PTHR33568:SF3">
    <property type="entry name" value="DNA-DIRECTED DNA POLYMERASE"/>
    <property type="match status" value="1"/>
</dbReference>
<organism evidence="1 2">
    <name type="scientific">Diabrotica balteata</name>
    <name type="common">Banded cucumber beetle</name>
    <dbReference type="NCBI Taxonomy" id="107213"/>
    <lineage>
        <taxon>Eukaryota</taxon>
        <taxon>Metazoa</taxon>
        <taxon>Ecdysozoa</taxon>
        <taxon>Arthropoda</taxon>
        <taxon>Hexapoda</taxon>
        <taxon>Insecta</taxon>
        <taxon>Pterygota</taxon>
        <taxon>Neoptera</taxon>
        <taxon>Endopterygota</taxon>
        <taxon>Coleoptera</taxon>
        <taxon>Polyphaga</taxon>
        <taxon>Cucujiformia</taxon>
        <taxon>Chrysomeloidea</taxon>
        <taxon>Chrysomelidae</taxon>
        <taxon>Galerucinae</taxon>
        <taxon>Diabroticina</taxon>
        <taxon>Diabroticites</taxon>
        <taxon>Diabrotica</taxon>
    </lineage>
</organism>
<proteinExistence type="predicted"/>
<protein>
    <recommendedName>
        <fullName evidence="3">DNA-directed DNA polymerase</fullName>
    </recommendedName>
</protein>
<gene>
    <name evidence="1" type="ORF">DIABBA_LOCUS9262</name>
</gene>
<dbReference type="EMBL" id="OU898281">
    <property type="protein sequence ID" value="CAG9836149.1"/>
    <property type="molecule type" value="Genomic_DNA"/>
</dbReference>
<name>A0A9N9T5D8_DIABA</name>
<accession>A0A9N9T5D8</accession>
<dbReference type="GO" id="GO:0071897">
    <property type="term" value="P:DNA biosynthetic process"/>
    <property type="evidence" value="ECO:0007669"/>
    <property type="project" value="UniProtKB-ARBA"/>
</dbReference>
<evidence type="ECO:0000313" key="1">
    <source>
        <dbReference type="EMBL" id="CAG9836149.1"/>
    </source>
</evidence>
<dbReference type="InterPro" id="IPR043502">
    <property type="entry name" value="DNA/RNA_pol_sf"/>
</dbReference>
<reference evidence="1" key="1">
    <citation type="submission" date="2022-01" db="EMBL/GenBank/DDBJ databases">
        <authorList>
            <person name="King R."/>
        </authorList>
    </citation>
    <scope>NUCLEOTIDE SEQUENCE</scope>
</reference>
<dbReference type="AlphaFoldDB" id="A0A9N9T5D8"/>
<dbReference type="Proteomes" id="UP001153709">
    <property type="component" value="Chromosome 6"/>
</dbReference>
<dbReference type="PANTHER" id="PTHR33568">
    <property type="entry name" value="DNA POLYMERASE"/>
    <property type="match status" value="1"/>
</dbReference>
<dbReference type="SUPFAM" id="SSF56672">
    <property type="entry name" value="DNA/RNA polymerases"/>
    <property type="match status" value="1"/>
</dbReference>
<evidence type="ECO:0000313" key="2">
    <source>
        <dbReference type="Proteomes" id="UP001153709"/>
    </source>
</evidence>
<keyword evidence="2" id="KW-1185">Reference proteome</keyword>
<dbReference type="OrthoDB" id="6699895at2759"/>